<dbReference type="AlphaFoldDB" id="A0A811U325"/>
<dbReference type="EMBL" id="CAJHJT010000001">
    <property type="protein sequence ID" value="CAD6992646.1"/>
    <property type="molecule type" value="Genomic_DNA"/>
</dbReference>
<protein>
    <submittedName>
        <fullName evidence="2">(Mediterranean fruit fly) hypothetical protein</fullName>
    </submittedName>
</protein>
<evidence type="ECO:0000313" key="2">
    <source>
        <dbReference type="EMBL" id="CAD6992646.1"/>
    </source>
</evidence>
<keyword evidence="3" id="KW-1185">Reference proteome</keyword>
<keyword evidence="1" id="KW-1133">Transmembrane helix</keyword>
<proteinExistence type="predicted"/>
<feature type="transmembrane region" description="Helical" evidence="1">
    <location>
        <begin position="62"/>
        <end position="79"/>
    </location>
</feature>
<gene>
    <name evidence="2" type="ORF">CCAP1982_LOCUS1491</name>
</gene>
<comment type="caution">
    <text evidence="2">The sequence shown here is derived from an EMBL/GenBank/DDBJ whole genome shotgun (WGS) entry which is preliminary data.</text>
</comment>
<keyword evidence="1" id="KW-0812">Transmembrane</keyword>
<evidence type="ECO:0000256" key="1">
    <source>
        <dbReference type="SAM" id="Phobius"/>
    </source>
</evidence>
<name>A0A811U325_CERCA</name>
<evidence type="ECO:0000313" key="3">
    <source>
        <dbReference type="Proteomes" id="UP000606786"/>
    </source>
</evidence>
<organism evidence="2 3">
    <name type="scientific">Ceratitis capitata</name>
    <name type="common">Mediterranean fruit fly</name>
    <name type="synonym">Tephritis capitata</name>
    <dbReference type="NCBI Taxonomy" id="7213"/>
    <lineage>
        <taxon>Eukaryota</taxon>
        <taxon>Metazoa</taxon>
        <taxon>Ecdysozoa</taxon>
        <taxon>Arthropoda</taxon>
        <taxon>Hexapoda</taxon>
        <taxon>Insecta</taxon>
        <taxon>Pterygota</taxon>
        <taxon>Neoptera</taxon>
        <taxon>Endopterygota</taxon>
        <taxon>Diptera</taxon>
        <taxon>Brachycera</taxon>
        <taxon>Muscomorpha</taxon>
        <taxon>Tephritoidea</taxon>
        <taxon>Tephritidae</taxon>
        <taxon>Ceratitis</taxon>
        <taxon>Ceratitis</taxon>
    </lineage>
</organism>
<keyword evidence="1" id="KW-0472">Membrane</keyword>
<sequence length="103" mass="11580">MCYMYACICKFRANQIKIQPTKITNCGNSRGKLCHYWFFGSLNDSSLTNMQQPAMTTGSPPGGWPLLCCVFAAVVFLFFDSTNNFVVALKRACHARYAVPKCY</sequence>
<dbReference type="Proteomes" id="UP000606786">
    <property type="component" value="Unassembled WGS sequence"/>
</dbReference>
<accession>A0A811U325</accession>
<reference evidence="2" key="1">
    <citation type="submission" date="2020-11" db="EMBL/GenBank/DDBJ databases">
        <authorList>
            <person name="Whitehead M."/>
        </authorList>
    </citation>
    <scope>NUCLEOTIDE SEQUENCE</scope>
    <source>
        <strain evidence="2">EGII</strain>
    </source>
</reference>